<dbReference type="OMA" id="CPHLGLH"/>
<dbReference type="Pfam" id="PF01903">
    <property type="entry name" value="CbiX"/>
    <property type="match status" value="1"/>
</dbReference>
<keyword evidence="2" id="KW-0456">Lyase</keyword>
<evidence type="ECO:0000256" key="1">
    <source>
        <dbReference type="ARBA" id="ARBA00022723"/>
    </source>
</evidence>
<dbReference type="PANTHER" id="PTHR33542:SF3">
    <property type="entry name" value="SIROHYDROCHLORIN FERROCHELATASE, CHLOROPLASTIC"/>
    <property type="match status" value="1"/>
</dbReference>
<dbReference type="eggNOG" id="ENOG502RXIW">
    <property type="taxonomic scope" value="Eukaryota"/>
</dbReference>
<reference evidence="3 4" key="1">
    <citation type="journal article" date="2004" name="Nature">
        <title>Genome sequence of the ultrasmall unicellular red alga Cyanidioschyzon merolae 10D.</title>
        <authorList>
            <person name="Matsuzaki M."/>
            <person name="Misumi O."/>
            <person name="Shin-i T."/>
            <person name="Maruyama S."/>
            <person name="Takahara M."/>
            <person name="Miyagishima S."/>
            <person name="Mori T."/>
            <person name="Nishida K."/>
            <person name="Yagisawa F."/>
            <person name="Nishida K."/>
            <person name="Yoshida Y."/>
            <person name="Nishimura Y."/>
            <person name="Nakao S."/>
            <person name="Kobayashi T."/>
            <person name="Momoyama Y."/>
            <person name="Higashiyama T."/>
            <person name="Minoda A."/>
            <person name="Sano M."/>
            <person name="Nomoto H."/>
            <person name="Oishi K."/>
            <person name="Hayashi H."/>
            <person name="Ohta F."/>
            <person name="Nishizaka S."/>
            <person name="Haga S."/>
            <person name="Miura S."/>
            <person name="Morishita T."/>
            <person name="Kabeya Y."/>
            <person name="Terasawa K."/>
            <person name="Suzuki Y."/>
            <person name="Ishii Y."/>
            <person name="Asakawa S."/>
            <person name="Takano H."/>
            <person name="Ohta N."/>
            <person name="Kuroiwa H."/>
            <person name="Tanaka K."/>
            <person name="Shimizu N."/>
            <person name="Sugano S."/>
            <person name="Sato N."/>
            <person name="Nozaki H."/>
            <person name="Ogasawara N."/>
            <person name="Kohara Y."/>
            <person name="Kuroiwa T."/>
        </authorList>
    </citation>
    <scope>NUCLEOTIDE SEQUENCE [LARGE SCALE GENOMIC DNA]</scope>
    <source>
        <strain evidence="3 4">10D</strain>
    </source>
</reference>
<evidence type="ECO:0008006" key="5">
    <source>
        <dbReference type="Google" id="ProtNLM"/>
    </source>
</evidence>
<sequence>MFLTAAPWSLRRSKRSCSQCPRTLFCCTGTTRMGAEGSLWRLANAGHALLLVDHGSRRKEANEALFDMIELLRRRAPPGIIIHGAHMEMAEPTLDDGFRACVEAGARHIVVVPYFLAPGRHSTTDIPNMAAEAASKHAHVTYTVTAPLGVHESIGNVVIERAMEAMGLDALRERD</sequence>
<dbReference type="GO" id="GO:0016829">
    <property type="term" value="F:lyase activity"/>
    <property type="evidence" value="ECO:0007669"/>
    <property type="project" value="UniProtKB-KW"/>
</dbReference>
<dbReference type="EMBL" id="AP006490">
    <property type="protein sequence ID" value="BAM79749.1"/>
    <property type="molecule type" value="Genomic_DNA"/>
</dbReference>
<protein>
    <recommendedName>
        <fullName evidence="5">Sirohydrochlorin cobaltochelatase</fullName>
    </recommendedName>
</protein>
<reference evidence="3 4" key="2">
    <citation type="journal article" date="2007" name="BMC Biol.">
        <title>A 100%-complete sequence reveals unusually simple genomic features in the hot-spring red alga Cyanidioschyzon merolae.</title>
        <authorList>
            <person name="Nozaki H."/>
            <person name="Takano H."/>
            <person name="Misumi O."/>
            <person name="Terasawa K."/>
            <person name="Matsuzaki M."/>
            <person name="Maruyama S."/>
            <person name="Nishida K."/>
            <person name="Yagisawa F."/>
            <person name="Yoshida Y."/>
            <person name="Fujiwara T."/>
            <person name="Takio S."/>
            <person name="Tamura K."/>
            <person name="Chung S.J."/>
            <person name="Nakamura S."/>
            <person name="Kuroiwa H."/>
            <person name="Tanaka K."/>
            <person name="Sato N."/>
            <person name="Kuroiwa T."/>
        </authorList>
    </citation>
    <scope>NUCLEOTIDE SEQUENCE [LARGE SCALE GENOMIC DNA]</scope>
    <source>
        <strain evidence="3 4">10D</strain>
    </source>
</reference>
<organism evidence="3 4">
    <name type="scientific">Cyanidioschyzon merolae (strain NIES-3377 / 10D)</name>
    <name type="common">Unicellular red alga</name>
    <dbReference type="NCBI Taxonomy" id="280699"/>
    <lineage>
        <taxon>Eukaryota</taxon>
        <taxon>Rhodophyta</taxon>
        <taxon>Bangiophyceae</taxon>
        <taxon>Cyanidiales</taxon>
        <taxon>Cyanidiaceae</taxon>
        <taxon>Cyanidioschyzon</taxon>
    </lineage>
</organism>
<dbReference type="CDD" id="cd03416">
    <property type="entry name" value="CbiX_SirB_N"/>
    <property type="match status" value="1"/>
</dbReference>
<dbReference type="STRING" id="280699.M1V7G5"/>
<dbReference type="Gene3D" id="3.40.50.1400">
    <property type="match status" value="1"/>
</dbReference>
<gene>
    <name evidence="3" type="ORF">CYME_CMH050C</name>
</gene>
<dbReference type="PANTHER" id="PTHR33542">
    <property type="entry name" value="SIROHYDROCHLORIN FERROCHELATASE, CHLOROPLASTIC"/>
    <property type="match status" value="1"/>
</dbReference>
<evidence type="ECO:0000256" key="2">
    <source>
        <dbReference type="ARBA" id="ARBA00023239"/>
    </source>
</evidence>
<accession>M1V7G5</accession>
<dbReference type="HOGENOM" id="CLU_065901_1_0_1"/>
<keyword evidence="4" id="KW-1185">Reference proteome</keyword>
<evidence type="ECO:0000313" key="3">
    <source>
        <dbReference type="EMBL" id="BAM79749.1"/>
    </source>
</evidence>
<dbReference type="SUPFAM" id="SSF53800">
    <property type="entry name" value="Chelatase"/>
    <property type="match status" value="1"/>
</dbReference>
<dbReference type="GO" id="GO:0046872">
    <property type="term" value="F:metal ion binding"/>
    <property type="evidence" value="ECO:0007669"/>
    <property type="project" value="UniProtKB-KW"/>
</dbReference>
<evidence type="ECO:0000313" key="4">
    <source>
        <dbReference type="Proteomes" id="UP000007014"/>
    </source>
</evidence>
<dbReference type="Proteomes" id="UP000007014">
    <property type="component" value="Chromosome 8"/>
</dbReference>
<keyword evidence="1" id="KW-0479">Metal-binding</keyword>
<proteinExistence type="predicted"/>
<dbReference type="GeneID" id="16993384"/>
<dbReference type="AlphaFoldDB" id="M1V7G5"/>
<dbReference type="RefSeq" id="XP_005536035.1">
    <property type="nucleotide sequence ID" value="XM_005535978.1"/>
</dbReference>
<dbReference type="InterPro" id="IPR050963">
    <property type="entry name" value="Sirohydro_Cobaltochel/CbiX"/>
</dbReference>
<dbReference type="KEGG" id="cme:CYME_CMH050C"/>
<dbReference type="OrthoDB" id="3543at2759"/>
<name>M1V7G5_CYAM1</name>
<dbReference type="Gramene" id="CMH050CT">
    <property type="protein sequence ID" value="CMH050CT"/>
    <property type="gene ID" value="CMH050C"/>
</dbReference>
<dbReference type="InterPro" id="IPR002762">
    <property type="entry name" value="CbiX-like"/>
</dbReference>